<gene>
    <name evidence="2" type="ORF">CAPTEDRAFT_166761</name>
</gene>
<dbReference type="Proteomes" id="UP000014760">
    <property type="component" value="Unassembled WGS sequence"/>
</dbReference>
<dbReference type="EMBL" id="AMQN01002899">
    <property type="status" value="NOT_ANNOTATED_CDS"/>
    <property type="molecule type" value="Genomic_DNA"/>
</dbReference>
<dbReference type="HOGENOM" id="CLU_091123_0_0_1"/>
<accession>R7TKL1</accession>
<dbReference type="EMBL" id="KB310391">
    <property type="protein sequence ID" value="ELT91655.1"/>
    <property type="molecule type" value="Genomic_DNA"/>
</dbReference>
<proteinExistence type="predicted"/>
<keyword evidence="4" id="KW-1185">Reference proteome</keyword>
<dbReference type="Gene3D" id="2.80.10.50">
    <property type="match status" value="2"/>
</dbReference>
<name>R7TKL1_CAPTE</name>
<dbReference type="SUPFAM" id="SSF50370">
    <property type="entry name" value="Ricin B-like lectins"/>
    <property type="match status" value="2"/>
</dbReference>
<evidence type="ECO:0000313" key="4">
    <source>
        <dbReference type="Proteomes" id="UP000014760"/>
    </source>
</evidence>
<dbReference type="Pfam" id="PF14200">
    <property type="entry name" value="RicinB_lectin_2"/>
    <property type="match status" value="1"/>
</dbReference>
<reference evidence="2 4" key="2">
    <citation type="journal article" date="2013" name="Nature">
        <title>Insights into bilaterian evolution from three spiralian genomes.</title>
        <authorList>
            <person name="Simakov O."/>
            <person name="Marletaz F."/>
            <person name="Cho S.J."/>
            <person name="Edsinger-Gonzales E."/>
            <person name="Havlak P."/>
            <person name="Hellsten U."/>
            <person name="Kuo D.H."/>
            <person name="Larsson T."/>
            <person name="Lv J."/>
            <person name="Arendt D."/>
            <person name="Savage R."/>
            <person name="Osoegawa K."/>
            <person name="de Jong P."/>
            <person name="Grimwood J."/>
            <person name="Chapman J.A."/>
            <person name="Shapiro H."/>
            <person name="Aerts A."/>
            <person name="Otillar R.P."/>
            <person name="Terry A.Y."/>
            <person name="Boore J.L."/>
            <person name="Grigoriev I.V."/>
            <person name="Lindberg D.R."/>
            <person name="Seaver E.C."/>
            <person name="Weisblat D.A."/>
            <person name="Putnam N.H."/>
            <person name="Rokhsar D.S."/>
        </authorList>
    </citation>
    <scope>NUCLEOTIDE SEQUENCE</scope>
    <source>
        <strain evidence="2 4">I ESC-2004</strain>
    </source>
</reference>
<sequence>MVLDVEQANEDPGARVITWPRGDDRPRNQLWWKDVRTGFIRSMLNGYGLEDGGDSLVTQPFNDGDSGQRWVVDDDCIRNHSTGKAFDVAGGSTDEGATVLAWDHHGDTNQQWDLIPETPRYFWIESRMNGKVLDVAGDNHEEGADVIMFGKKDEASDNQLWFEDPAGNIRSKMNGFHLDTSDGSLKTSNGHDEESEHFWLFSGEQIANFHNRNQVLDIAEGCDDDCAKVCAWDCHGESNQQWSRNYVD</sequence>
<feature type="domain" description="Ricin B lectin" evidence="1">
    <location>
        <begin position="120"/>
        <end position="245"/>
    </location>
</feature>
<protein>
    <recommendedName>
        <fullName evidence="1">Ricin B lectin domain-containing protein</fullName>
    </recommendedName>
</protein>
<dbReference type="InterPro" id="IPR000772">
    <property type="entry name" value="Ricin_B_lectin"/>
</dbReference>
<dbReference type="InterPro" id="IPR035992">
    <property type="entry name" value="Ricin_B-like_lectins"/>
</dbReference>
<dbReference type="AlphaFoldDB" id="R7TKL1"/>
<evidence type="ECO:0000313" key="3">
    <source>
        <dbReference type="EnsemblMetazoa" id="CapteP166761"/>
    </source>
</evidence>
<reference evidence="4" key="1">
    <citation type="submission" date="2012-12" db="EMBL/GenBank/DDBJ databases">
        <authorList>
            <person name="Hellsten U."/>
            <person name="Grimwood J."/>
            <person name="Chapman J.A."/>
            <person name="Shapiro H."/>
            <person name="Aerts A."/>
            <person name="Otillar R.P."/>
            <person name="Terry A.Y."/>
            <person name="Boore J.L."/>
            <person name="Simakov O."/>
            <person name="Marletaz F."/>
            <person name="Cho S.-J."/>
            <person name="Edsinger-Gonzales E."/>
            <person name="Havlak P."/>
            <person name="Kuo D.-H."/>
            <person name="Larsson T."/>
            <person name="Lv J."/>
            <person name="Arendt D."/>
            <person name="Savage R."/>
            <person name="Osoegawa K."/>
            <person name="de Jong P."/>
            <person name="Lindberg D.R."/>
            <person name="Seaver E.C."/>
            <person name="Weisblat D.A."/>
            <person name="Putnam N.H."/>
            <person name="Grigoriev I.V."/>
            <person name="Rokhsar D.S."/>
        </authorList>
    </citation>
    <scope>NUCLEOTIDE SEQUENCE</scope>
    <source>
        <strain evidence="4">I ESC-2004</strain>
    </source>
</reference>
<dbReference type="OrthoDB" id="6283743at2759"/>
<evidence type="ECO:0000313" key="2">
    <source>
        <dbReference type="EMBL" id="ELT91655.1"/>
    </source>
</evidence>
<dbReference type="EnsemblMetazoa" id="CapteT166761">
    <property type="protein sequence ID" value="CapteP166761"/>
    <property type="gene ID" value="CapteG166761"/>
</dbReference>
<evidence type="ECO:0000259" key="1">
    <source>
        <dbReference type="SMART" id="SM00458"/>
    </source>
</evidence>
<dbReference type="PROSITE" id="PS50231">
    <property type="entry name" value="RICIN_B_LECTIN"/>
    <property type="match status" value="2"/>
</dbReference>
<dbReference type="OMA" id="MFESHEG"/>
<organism evidence="2">
    <name type="scientific">Capitella teleta</name>
    <name type="common">Polychaete worm</name>
    <dbReference type="NCBI Taxonomy" id="283909"/>
    <lineage>
        <taxon>Eukaryota</taxon>
        <taxon>Metazoa</taxon>
        <taxon>Spiralia</taxon>
        <taxon>Lophotrochozoa</taxon>
        <taxon>Annelida</taxon>
        <taxon>Polychaeta</taxon>
        <taxon>Sedentaria</taxon>
        <taxon>Scolecida</taxon>
        <taxon>Capitellidae</taxon>
        <taxon>Capitella</taxon>
    </lineage>
</organism>
<dbReference type="CDD" id="cd23449">
    <property type="entry name" value="beta-trefoil_Ricin_EW29-like"/>
    <property type="match status" value="2"/>
</dbReference>
<reference evidence="3" key="3">
    <citation type="submission" date="2015-06" db="UniProtKB">
        <authorList>
            <consortium name="EnsemblMetazoa"/>
        </authorList>
    </citation>
    <scope>IDENTIFICATION</scope>
</reference>
<feature type="domain" description="Ricin B lectin" evidence="1">
    <location>
        <begin position="1"/>
        <end position="115"/>
    </location>
</feature>
<dbReference type="SMART" id="SM00458">
    <property type="entry name" value="RICIN"/>
    <property type="match status" value="2"/>
</dbReference>